<feature type="compositionally biased region" description="Polar residues" evidence="1">
    <location>
        <begin position="505"/>
        <end position="522"/>
    </location>
</feature>
<dbReference type="PANTHER" id="PTHR33710:SF77">
    <property type="entry name" value="DNASE I-LIKE SUPERFAMILY PROTEIN"/>
    <property type="match status" value="1"/>
</dbReference>
<feature type="region of interest" description="Disordered" evidence="1">
    <location>
        <begin position="485"/>
        <end position="522"/>
    </location>
</feature>
<organism evidence="2">
    <name type="scientific">Fagus sylvatica</name>
    <name type="common">Beechnut</name>
    <dbReference type="NCBI Taxonomy" id="28930"/>
    <lineage>
        <taxon>Eukaryota</taxon>
        <taxon>Viridiplantae</taxon>
        <taxon>Streptophyta</taxon>
        <taxon>Embryophyta</taxon>
        <taxon>Tracheophyta</taxon>
        <taxon>Spermatophyta</taxon>
        <taxon>Magnoliopsida</taxon>
        <taxon>eudicotyledons</taxon>
        <taxon>Gunneridae</taxon>
        <taxon>Pentapetalae</taxon>
        <taxon>rosids</taxon>
        <taxon>fabids</taxon>
        <taxon>Fagales</taxon>
        <taxon>Fagaceae</taxon>
        <taxon>Fagus</taxon>
    </lineage>
</organism>
<gene>
    <name evidence="2" type="ORF">FSB_LOCUS25475</name>
</gene>
<name>A0A2N9GDG6_FAGSY</name>
<dbReference type="PANTHER" id="PTHR33710">
    <property type="entry name" value="BNAC02G09200D PROTEIN"/>
    <property type="match status" value="1"/>
</dbReference>
<dbReference type="Gene3D" id="3.60.10.10">
    <property type="entry name" value="Endonuclease/exonuclease/phosphatase"/>
    <property type="match status" value="1"/>
</dbReference>
<dbReference type="AlphaFoldDB" id="A0A2N9GDG6"/>
<reference evidence="2" key="1">
    <citation type="submission" date="2018-02" db="EMBL/GenBank/DDBJ databases">
        <authorList>
            <person name="Cohen D.B."/>
            <person name="Kent A.D."/>
        </authorList>
    </citation>
    <scope>NUCLEOTIDE SEQUENCE</scope>
</reference>
<dbReference type="EMBL" id="OIVN01001780">
    <property type="protein sequence ID" value="SPC97593.1"/>
    <property type="molecule type" value="Genomic_DNA"/>
</dbReference>
<accession>A0A2N9GDG6</accession>
<dbReference type="InterPro" id="IPR036691">
    <property type="entry name" value="Endo/exonu/phosph_ase_sf"/>
</dbReference>
<evidence type="ECO:0000256" key="1">
    <source>
        <dbReference type="SAM" id="MobiDB-lite"/>
    </source>
</evidence>
<protein>
    <recommendedName>
        <fullName evidence="3">Endonuclease/exonuclease/phosphatase domain-containing protein</fullName>
    </recommendedName>
</protein>
<evidence type="ECO:0000313" key="2">
    <source>
        <dbReference type="EMBL" id="SPC97593.1"/>
    </source>
</evidence>
<proteinExistence type="predicted"/>
<evidence type="ECO:0008006" key="3">
    <source>
        <dbReference type="Google" id="ProtNLM"/>
    </source>
</evidence>
<dbReference type="SUPFAM" id="SSF56219">
    <property type="entry name" value="DNase I-like"/>
    <property type="match status" value="1"/>
</dbReference>
<sequence length="522" mass="57953">METKLDEPSMREITSSLGFPFASLVPSIDISGGLCLCWKSGVDIEITSQNKNLINALIFSDPPFSPWMLSAIYVPPIAHLRNVFWESLNKTGQSFCGPRLCIGDFNVLLSQSDKRGGRPFASSYTNIFGSLISDHGLIDLGFSGNPFTWSNKRSSLANIKERLNRAFSNSEWRLLFPNATLLHYPATSSDHNPLILNTSGTILSLPKPFRFEAFWTRDSSSSQGKGGTNFSGNSDVGVLAEDDSGFVEMRRSSANWRWVIWGQRGPSLIPCKVLAFSACWRSLARISEPMMKRNGDSESPCLRPLSDLILPNGLPLSNTEQVGEDMHSLIQLIHVLLKPKQRRILRMKDHSIVSKAFSVSIFSIISPFLPFFCFMVSRVSWAMIELSWMSLPGTKADCQGVGIMLWKIAWDILPTTSTIATRIHSITPACVHSAQPSRPQLRLTAARPLNLSLLRISAPSLSRFRSSLVVTLSLAHIAASISHRRYPKAPSPPQLRSVPHRRNSDPSLTSHDLTLPNNQIRS</sequence>